<feature type="domain" description="DUF6434" evidence="1">
    <location>
        <begin position="6"/>
        <end position="68"/>
    </location>
</feature>
<protein>
    <submittedName>
        <fullName evidence="2">DUF6434 domain-containing protein</fullName>
    </submittedName>
</protein>
<organism evidence="2 3">
    <name type="scientific">Hoeflea ulvae</name>
    <dbReference type="NCBI Taxonomy" id="2983764"/>
    <lineage>
        <taxon>Bacteria</taxon>
        <taxon>Pseudomonadati</taxon>
        <taxon>Pseudomonadota</taxon>
        <taxon>Alphaproteobacteria</taxon>
        <taxon>Hyphomicrobiales</taxon>
        <taxon>Rhizobiaceae</taxon>
        <taxon>Hoeflea</taxon>
    </lineage>
</organism>
<accession>A0ABT3YE22</accession>
<comment type="caution">
    <text evidence="2">The sequence shown here is derived from an EMBL/GenBank/DDBJ whole genome shotgun (WGS) entry which is preliminary data.</text>
</comment>
<gene>
    <name evidence="2" type="ORF">OEG82_08520</name>
</gene>
<name>A0ABT3YE22_9HYPH</name>
<evidence type="ECO:0000259" key="1">
    <source>
        <dbReference type="Pfam" id="PF20026"/>
    </source>
</evidence>
<keyword evidence="3" id="KW-1185">Reference proteome</keyword>
<proteinExistence type="predicted"/>
<dbReference type="EMBL" id="JAOVZQ010000001">
    <property type="protein sequence ID" value="MCY0094062.1"/>
    <property type="molecule type" value="Genomic_DNA"/>
</dbReference>
<sequence length="72" mass="8660">MTDRRDWHSDPITNETLIDADYRNTQNVRRFFKAAIGDHFKFDRPFMAWMKSHQGATMQDAVAEWQRREADK</sequence>
<evidence type="ECO:0000313" key="3">
    <source>
        <dbReference type="Proteomes" id="UP001081283"/>
    </source>
</evidence>
<reference evidence="2" key="1">
    <citation type="submission" date="2022-10" db="EMBL/GenBank/DDBJ databases">
        <title>Hoeflea sp. J2-29, isolated from marine algae.</title>
        <authorList>
            <person name="Kristyanto S."/>
            <person name="Kim J.M."/>
            <person name="Jeon C.O."/>
        </authorList>
    </citation>
    <scope>NUCLEOTIDE SEQUENCE</scope>
    <source>
        <strain evidence="2">J2-29</strain>
    </source>
</reference>
<dbReference type="Proteomes" id="UP001081283">
    <property type="component" value="Unassembled WGS sequence"/>
</dbReference>
<dbReference type="Pfam" id="PF20026">
    <property type="entry name" value="DUF6434"/>
    <property type="match status" value="1"/>
</dbReference>
<dbReference type="InterPro" id="IPR045492">
    <property type="entry name" value="DUF6434"/>
</dbReference>
<evidence type="ECO:0000313" key="2">
    <source>
        <dbReference type="EMBL" id="MCY0094062.1"/>
    </source>
</evidence>
<dbReference type="RefSeq" id="WP_267612004.1">
    <property type="nucleotide sequence ID" value="NZ_JAOVZQ010000001.1"/>
</dbReference>